<protein>
    <submittedName>
        <fullName evidence="2">DUF4159 domain-containing protein</fullName>
    </submittedName>
</protein>
<proteinExistence type="predicted"/>
<reference evidence="3" key="1">
    <citation type="journal article" date="2019" name="Int. J. Syst. Evol. Microbiol.">
        <title>The Global Catalogue of Microorganisms (GCM) 10K type strain sequencing project: providing services to taxonomists for standard genome sequencing and annotation.</title>
        <authorList>
            <consortium name="The Broad Institute Genomics Platform"/>
            <consortium name="The Broad Institute Genome Sequencing Center for Infectious Disease"/>
            <person name="Wu L."/>
            <person name="Ma J."/>
        </authorList>
    </citation>
    <scope>NUCLEOTIDE SEQUENCE [LARGE SCALE GENOMIC DNA]</scope>
    <source>
        <strain evidence="3">CCUG 62221</strain>
    </source>
</reference>
<evidence type="ECO:0000259" key="1">
    <source>
        <dbReference type="Pfam" id="PF13709"/>
    </source>
</evidence>
<name>A0ABW3WQF0_9FLAO</name>
<gene>
    <name evidence="2" type="ORF">ACFQ5N_12420</name>
</gene>
<dbReference type="Pfam" id="PF13709">
    <property type="entry name" value="DUF4159"/>
    <property type="match status" value="1"/>
</dbReference>
<evidence type="ECO:0000313" key="3">
    <source>
        <dbReference type="Proteomes" id="UP001597241"/>
    </source>
</evidence>
<evidence type="ECO:0000313" key="2">
    <source>
        <dbReference type="EMBL" id="MFD1294641.1"/>
    </source>
</evidence>
<organism evidence="2 3">
    <name type="scientific">Lutibacter holmesii</name>
    <dbReference type="NCBI Taxonomy" id="1137985"/>
    <lineage>
        <taxon>Bacteria</taxon>
        <taxon>Pseudomonadati</taxon>
        <taxon>Bacteroidota</taxon>
        <taxon>Flavobacteriia</taxon>
        <taxon>Flavobacteriales</taxon>
        <taxon>Flavobacteriaceae</taxon>
        <taxon>Lutibacter</taxon>
    </lineage>
</organism>
<keyword evidence="3" id="KW-1185">Reference proteome</keyword>
<comment type="caution">
    <text evidence="2">The sequence shown here is derived from an EMBL/GenBank/DDBJ whole genome shotgun (WGS) entry which is preliminary data.</text>
</comment>
<sequence>MKILHILKLPLLNKTNTKALLMLVFCILGIHQITAQQVAVLKYNGGGDWYANPTALPNLIEFCNDAIHTSIKENPETVEINSIDIFNYPIVFMTGHGNIVFSEEDKTNLRNYLTAGGFLHVSDNYGLNTYLRREMKLLFPTLEFQEIPHNHPIFHQTFSFENGVPKIHEHDNKTPQAFGLFYKGRLICFYDYESDLSDGWEDAEVHNDDYETREKALKMGANIIEYAFKN</sequence>
<dbReference type="Gene3D" id="3.40.50.12140">
    <property type="entry name" value="Domain of unknown function DUF4159"/>
    <property type="match status" value="1"/>
</dbReference>
<dbReference type="Proteomes" id="UP001597241">
    <property type="component" value="Unassembled WGS sequence"/>
</dbReference>
<dbReference type="RefSeq" id="WP_386809916.1">
    <property type="nucleotide sequence ID" value="NZ_JBHTMV010000006.1"/>
</dbReference>
<dbReference type="InterPro" id="IPR025297">
    <property type="entry name" value="DUF4159"/>
</dbReference>
<feature type="domain" description="DUF4159" evidence="1">
    <location>
        <begin position="38"/>
        <end position="228"/>
    </location>
</feature>
<dbReference type="EMBL" id="JBHTMV010000006">
    <property type="protein sequence ID" value="MFD1294641.1"/>
    <property type="molecule type" value="Genomic_DNA"/>
</dbReference>
<accession>A0ABW3WQF0</accession>